<reference evidence="1 2" key="1">
    <citation type="submission" date="2018-05" db="EMBL/GenBank/DDBJ databases">
        <title>Genomic Encyclopedia of Type Strains, Phase IV (KMG-IV): sequencing the most valuable type-strain genomes for metagenomic binning, comparative biology and taxonomic classification.</title>
        <authorList>
            <person name="Goeker M."/>
        </authorList>
    </citation>
    <scope>NUCLEOTIDE SEQUENCE [LARGE SCALE GENOMIC DNA]</scope>
    <source>
        <strain evidence="1 2">DSM 19792</strain>
    </source>
</reference>
<comment type="caution">
    <text evidence="1">The sequence shown here is derived from an EMBL/GenBank/DDBJ whole genome shotgun (WGS) entry which is preliminary data.</text>
</comment>
<evidence type="ECO:0000313" key="2">
    <source>
        <dbReference type="Proteomes" id="UP000247792"/>
    </source>
</evidence>
<feature type="non-terminal residue" evidence="1">
    <location>
        <position position="1"/>
    </location>
</feature>
<sequence length="638" mass="61381">TYNTTENGVNLNAQSTANAVARVVTDTINLGAGNDTLVTYGAINLAGAQLSNIENITSNSAVVITASQYAVLIAARAALNLSGPVLTFSGNVPHQLTIVDDIGGINNIDLSFITVTGGSLVFDVTSSSNATGGGVNNTTTSNAIGTSGGATAIAGVIGTNPVNGGGIALAPIALTAGGVFNSTANVNDNFTGNAAALVGTTVNGNAGDTDMITFTGGGSIVIGGGNTITNIKTVATDNTSTDVYFNVATAGVTTVNGGTGNDRVYLANSGSSMLAGNVNLGAGNNTLTMEGKTYSGTFTAGAGTSDILSLVASSNIAGANISGFESLVVASNAGITLSAAQYSAFTSITATGTNAFTFSTAGTIAGNATVENYVLANGANTFTGAAGLISVTGGTGVDTFTVGDAIITATVAANGINGGAGAGDILNVGAVTAALDMSAKVTDVETVNVTGGTNAAWTVTNENGAGVTLNFTKSAATAINNVILGTGGQTLNVLGTGTGAATITGGSGVDTINLSTTATGADTIATGSVLANIDTVANFKVAGADVFKTGTAATTLNLLSIATADTATLAAAIATAASAAGAALAANTQAYVITVAAGTAAGTYAFQNIGGTVGTVDATDFIVKLVGAGSIVAGDFIA</sequence>
<evidence type="ECO:0000313" key="1">
    <source>
        <dbReference type="EMBL" id="PXX33087.1"/>
    </source>
</evidence>
<dbReference type="AlphaFoldDB" id="A0A318IIW7"/>
<organism evidence="1 2">
    <name type="scientific">Undibacterium pigrum</name>
    <dbReference type="NCBI Taxonomy" id="401470"/>
    <lineage>
        <taxon>Bacteria</taxon>
        <taxon>Pseudomonadati</taxon>
        <taxon>Pseudomonadota</taxon>
        <taxon>Betaproteobacteria</taxon>
        <taxon>Burkholderiales</taxon>
        <taxon>Oxalobacteraceae</taxon>
        <taxon>Undibacterium</taxon>
    </lineage>
</organism>
<dbReference type="RefSeq" id="WP_211324451.1">
    <property type="nucleotide sequence ID" value="NZ_QJKB01000037.1"/>
</dbReference>
<gene>
    <name evidence="1" type="ORF">DFR42_1371</name>
</gene>
<dbReference type="PRINTS" id="PR00313">
    <property type="entry name" value="CABNDNGRPT"/>
</dbReference>
<name>A0A318IIW7_9BURK</name>
<accession>A0A318IIW7</accession>
<dbReference type="Proteomes" id="UP000247792">
    <property type="component" value="Unassembled WGS sequence"/>
</dbReference>
<proteinExistence type="predicted"/>
<protein>
    <submittedName>
        <fullName evidence="1">Uncharacterized protein</fullName>
    </submittedName>
</protein>
<keyword evidence="2" id="KW-1185">Reference proteome</keyword>
<dbReference type="EMBL" id="QJKB01000037">
    <property type="protein sequence ID" value="PXX33087.1"/>
    <property type="molecule type" value="Genomic_DNA"/>
</dbReference>